<dbReference type="OrthoDB" id="9981668at2759"/>
<dbReference type="Proteomes" id="UP000230233">
    <property type="component" value="Chromosome X"/>
</dbReference>
<evidence type="ECO:0000259" key="1">
    <source>
        <dbReference type="PROSITE" id="PS50821"/>
    </source>
</evidence>
<organism evidence="2 3">
    <name type="scientific">Caenorhabditis nigoni</name>
    <dbReference type="NCBI Taxonomy" id="1611254"/>
    <lineage>
        <taxon>Eukaryota</taxon>
        <taxon>Metazoa</taxon>
        <taxon>Ecdysozoa</taxon>
        <taxon>Nematoda</taxon>
        <taxon>Chromadorea</taxon>
        <taxon>Rhabditida</taxon>
        <taxon>Rhabditina</taxon>
        <taxon>Rhabditomorpha</taxon>
        <taxon>Rhabditoidea</taxon>
        <taxon>Rhabditidae</taxon>
        <taxon>Peloderinae</taxon>
        <taxon>Caenorhabditis</taxon>
    </lineage>
</organism>
<accession>A0A2G5SX29</accession>
<keyword evidence="3" id="KW-1185">Reference proteome</keyword>
<dbReference type="Gene3D" id="2.170.260.10">
    <property type="entry name" value="paz domain"/>
    <property type="match status" value="1"/>
</dbReference>
<sequence length="131" mass="14743">MEGIHQDCTARARFELSDGKSCTVQQNYQEKYNIALKSPGANLLICKERGNKNFYPAELMMITKNQRVTTPQQTGQQSQKTTKECAVLPDVRQRLIVTGKEAVNITEENELLHALGIKVYPEPLILCSMVC</sequence>
<dbReference type="InterPro" id="IPR003100">
    <property type="entry name" value="PAZ_dom"/>
</dbReference>
<dbReference type="AlphaFoldDB" id="A0A2G5SX29"/>
<evidence type="ECO:0000313" key="3">
    <source>
        <dbReference type="Proteomes" id="UP000230233"/>
    </source>
</evidence>
<dbReference type="GO" id="GO:0003723">
    <property type="term" value="F:RNA binding"/>
    <property type="evidence" value="ECO:0007669"/>
    <property type="project" value="InterPro"/>
</dbReference>
<dbReference type="EMBL" id="PDUG01000006">
    <property type="protein sequence ID" value="PIC19674.1"/>
    <property type="molecule type" value="Genomic_DNA"/>
</dbReference>
<dbReference type="Pfam" id="PF02170">
    <property type="entry name" value="PAZ"/>
    <property type="match status" value="1"/>
</dbReference>
<gene>
    <name evidence="2" type="primary">Cnig_chr_X.g25140</name>
    <name evidence="2" type="ORF">B9Z55_025140</name>
</gene>
<protein>
    <recommendedName>
        <fullName evidence="1">PAZ domain-containing protein</fullName>
    </recommendedName>
</protein>
<dbReference type="STRING" id="1611254.A0A2G5SX29"/>
<proteinExistence type="predicted"/>
<feature type="domain" description="PAZ" evidence="1">
    <location>
        <begin position="1"/>
        <end position="64"/>
    </location>
</feature>
<dbReference type="InterPro" id="IPR036085">
    <property type="entry name" value="PAZ_dom_sf"/>
</dbReference>
<comment type="caution">
    <text evidence="2">The sequence shown here is derived from an EMBL/GenBank/DDBJ whole genome shotgun (WGS) entry which is preliminary data.</text>
</comment>
<dbReference type="CDD" id="cd02846">
    <property type="entry name" value="PAZ_argonaute_like"/>
    <property type="match status" value="1"/>
</dbReference>
<name>A0A2G5SX29_9PELO</name>
<dbReference type="PROSITE" id="PS50821">
    <property type="entry name" value="PAZ"/>
    <property type="match status" value="1"/>
</dbReference>
<evidence type="ECO:0000313" key="2">
    <source>
        <dbReference type="EMBL" id="PIC19674.1"/>
    </source>
</evidence>
<dbReference type="SUPFAM" id="SSF101690">
    <property type="entry name" value="PAZ domain"/>
    <property type="match status" value="1"/>
</dbReference>
<reference evidence="3" key="1">
    <citation type="submission" date="2017-10" db="EMBL/GenBank/DDBJ databases">
        <title>Rapid genome shrinkage in a self-fertile nematode reveals novel sperm competition proteins.</title>
        <authorList>
            <person name="Yin D."/>
            <person name="Schwarz E.M."/>
            <person name="Thomas C.G."/>
            <person name="Felde R.L."/>
            <person name="Korf I.F."/>
            <person name="Cutter A.D."/>
            <person name="Schartner C.M."/>
            <person name="Ralston E.J."/>
            <person name="Meyer B.J."/>
            <person name="Haag E.S."/>
        </authorList>
    </citation>
    <scope>NUCLEOTIDE SEQUENCE [LARGE SCALE GENOMIC DNA]</scope>
    <source>
        <strain evidence="3">JU1422</strain>
    </source>
</reference>